<dbReference type="InterPro" id="IPR043502">
    <property type="entry name" value="DNA/RNA_pol_sf"/>
</dbReference>
<evidence type="ECO:0000256" key="4">
    <source>
        <dbReference type="ARBA" id="ARBA00022759"/>
    </source>
</evidence>
<sequence>QVVPQPVKLNLDIKTLNDVQKLVGSLNWIRPYLWLTNLQLQPLFELLKNSTDPTGP</sequence>
<protein>
    <submittedName>
        <fullName evidence="8">POK6 protein</fullName>
    </submittedName>
</protein>
<name>A0A7K5ADX0_9AVES</name>
<comment type="caution">
    <text evidence="8">The sequence shown here is derived from an EMBL/GenBank/DDBJ whole genome shotgun (WGS) entry which is preliminary data.</text>
</comment>
<dbReference type="GO" id="GO:0016787">
    <property type="term" value="F:hydrolase activity"/>
    <property type="evidence" value="ECO:0007669"/>
    <property type="project" value="UniProtKB-KW"/>
</dbReference>
<feature type="non-terminal residue" evidence="8">
    <location>
        <position position="56"/>
    </location>
</feature>
<dbReference type="SUPFAM" id="SSF56672">
    <property type="entry name" value="DNA/RNA polymerases"/>
    <property type="match status" value="1"/>
</dbReference>
<evidence type="ECO:0000259" key="7">
    <source>
        <dbReference type="Pfam" id="PF06817"/>
    </source>
</evidence>
<dbReference type="Gene3D" id="3.30.70.270">
    <property type="match status" value="1"/>
</dbReference>
<dbReference type="OrthoDB" id="422540at2759"/>
<dbReference type="Pfam" id="PF06817">
    <property type="entry name" value="RVT_thumb"/>
    <property type="match status" value="1"/>
</dbReference>
<evidence type="ECO:0000256" key="5">
    <source>
        <dbReference type="ARBA" id="ARBA00022801"/>
    </source>
</evidence>
<evidence type="ECO:0000256" key="6">
    <source>
        <dbReference type="ARBA" id="ARBA00022918"/>
    </source>
</evidence>
<keyword evidence="4" id="KW-0255">Endonuclease</keyword>
<dbReference type="InterPro" id="IPR043128">
    <property type="entry name" value="Rev_trsase/Diguanyl_cyclase"/>
</dbReference>
<dbReference type="PANTHER" id="PTHR41694:SF3">
    <property type="entry name" value="RNA-DIRECTED DNA POLYMERASE-RELATED"/>
    <property type="match status" value="1"/>
</dbReference>
<evidence type="ECO:0000256" key="2">
    <source>
        <dbReference type="ARBA" id="ARBA00022695"/>
    </source>
</evidence>
<keyword evidence="1" id="KW-0808">Transferase</keyword>
<keyword evidence="9" id="KW-1185">Reference proteome</keyword>
<reference evidence="8 9" key="1">
    <citation type="submission" date="2019-09" db="EMBL/GenBank/DDBJ databases">
        <title>Bird 10,000 Genomes (B10K) Project - Family phase.</title>
        <authorList>
            <person name="Zhang G."/>
        </authorList>
    </citation>
    <scope>NUCLEOTIDE SEQUENCE [LARGE SCALE GENOMIC DNA]</scope>
    <source>
        <strain evidence="8">B10K-DU-017-25</strain>
        <tissue evidence="8">Mixed tissue sample</tissue>
    </source>
</reference>
<accession>A0A7K5ADX0</accession>
<dbReference type="GO" id="GO:0004519">
    <property type="term" value="F:endonuclease activity"/>
    <property type="evidence" value="ECO:0007669"/>
    <property type="project" value="UniProtKB-KW"/>
</dbReference>
<gene>
    <name evidence="8" type="primary">Ervk6_1</name>
    <name evidence="8" type="ORF">CENUNI_R15032</name>
</gene>
<organism evidence="8 9">
    <name type="scientific">Centropus unirufus</name>
    <dbReference type="NCBI Taxonomy" id="1118519"/>
    <lineage>
        <taxon>Eukaryota</taxon>
        <taxon>Metazoa</taxon>
        <taxon>Chordata</taxon>
        <taxon>Craniata</taxon>
        <taxon>Vertebrata</taxon>
        <taxon>Euteleostomi</taxon>
        <taxon>Archelosauria</taxon>
        <taxon>Archosauria</taxon>
        <taxon>Dinosauria</taxon>
        <taxon>Saurischia</taxon>
        <taxon>Theropoda</taxon>
        <taxon>Coelurosauria</taxon>
        <taxon>Aves</taxon>
        <taxon>Neognathae</taxon>
        <taxon>Neoaves</taxon>
        <taxon>Otidimorphae</taxon>
        <taxon>Cuculiformes</taxon>
        <taxon>Centropidae</taxon>
        <taxon>Centropus</taxon>
    </lineage>
</organism>
<keyword evidence="5" id="KW-0378">Hydrolase</keyword>
<dbReference type="GO" id="GO:0035613">
    <property type="term" value="F:RNA stem-loop binding"/>
    <property type="evidence" value="ECO:0007669"/>
    <property type="project" value="TreeGrafter"/>
</dbReference>
<keyword evidence="3" id="KW-0540">Nuclease</keyword>
<dbReference type="GO" id="GO:0003964">
    <property type="term" value="F:RNA-directed DNA polymerase activity"/>
    <property type="evidence" value="ECO:0007669"/>
    <property type="project" value="UniProtKB-KW"/>
</dbReference>
<dbReference type="EMBL" id="VYZI01002354">
    <property type="protein sequence ID" value="NWR81946.1"/>
    <property type="molecule type" value="Genomic_DNA"/>
</dbReference>
<feature type="domain" description="Reverse transcriptase thumb" evidence="7">
    <location>
        <begin position="4"/>
        <end position="55"/>
    </location>
</feature>
<keyword evidence="2" id="KW-0548">Nucleotidyltransferase</keyword>
<keyword evidence="6" id="KW-0695">RNA-directed DNA polymerase</keyword>
<evidence type="ECO:0000313" key="8">
    <source>
        <dbReference type="EMBL" id="NWR81946.1"/>
    </source>
</evidence>
<proteinExistence type="predicted"/>
<dbReference type="InterPro" id="IPR010661">
    <property type="entry name" value="RVT_thumb"/>
</dbReference>
<feature type="non-terminal residue" evidence="8">
    <location>
        <position position="1"/>
    </location>
</feature>
<evidence type="ECO:0000256" key="3">
    <source>
        <dbReference type="ARBA" id="ARBA00022722"/>
    </source>
</evidence>
<evidence type="ECO:0000313" key="9">
    <source>
        <dbReference type="Proteomes" id="UP000517892"/>
    </source>
</evidence>
<dbReference type="AlphaFoldDB" id="A0A7K5ADX0"/>
<dbReference type="PANTHER" id="PTHR41694">
    <property type="entry name" value="ENDOGENOUS RETROVIRUS GROUP K MEMBER POL PROTEIN"/>
    <property type="match status" value="1"/>
</dbReference>
<evidence type="ECO:0000256" key="1">
    <source>
        <dbReference type="ARBA" id="ARBA00022679"/>
    </source>
</evidence>
<dbReference type="Proteomes" id="UP000517892">
    <property type="component" value="Unassembled WGS sequence"/>
</dbReference>